<comment type="caution">
    <text evidence="2">The sequence shown here is derived from an EMBL/GenBank/DDBJ whole genome shotgun (WGS) entry which is preliminary data.</text>
</comment>
<reference evidence="2 3" key="1">
    <citation type="submission" date="2020-06" db="EMBL/GenBank/DDBJ databases">
        <title>Transcriptomic and genomic resources for Thalictrum thalictroides and T. hernandezii: Facilitating candidate gene discovery in an emerging model plant lineage.</title>
        <authorList>
            <person name="Arias T."/>
            <person name="Riano-Pachon D.M."/>
            <person name="Di Stilio V.S."/>
        </authorList>
    </citation>
    <scope>NUCLEOTIDE SEQUENCE [LARGE SCALE GENOMIC DNA]</scope>
    <source>
        <strain evidence="3">cv. WT478/WT964</strain>
        <tissue evidence="2">Leaves</tissue>
    </source>
</reference>
<evidence type="ECO:0000313" key="3">
    <source>
        <dbReference type="Proteomes" id="UP000554482"/>
    </source>
</evidence>
<dbReference type="EMBL" id="JABWDY010006985">
    <property type="protein sequence ID" value="KAF5203300.1"/>
    <property type="molecule type" value="Genomic_DNA"/>
</dbReference>
<evidence type="ECO:0008006" key="4">
    <source>
        <dbReference type="Google" id="ProtNLM"/>
    </source>
</evidence>
<evidence type="ECO:0000313" key="2">
    <source>
        <dbReference type="EMBL" id="KAF5203300.1"/>
    </source>
</evidence>
<keyword evidence="3" id="KW-1185">Reference proteome</keyword>
<proteinExistence type="predicted"/>
<sequence>MEEESKQPWRMEKTQVRPTNSFRDGRVQGGVKQLFQNNQLKVGIGGVFNRNTITHYSWWETSVFCFSNARMVDWEWLKGKVEEIGGEVEIRPLDDQKAVMDTKSREHAWRIANIKGIEENGVRVELKRWTPECGGLGEEFFTEKNRRIKLCGIPYHLRFEEAAKKIMNKFCKSFVIEMDHSRLWGNEDIFVRMQGVKLEEVPRVVYVEERGYRFPVEIVIVEDVEQKRMEEEVQRSKGDDDGVRTVQKGAASLGGKEEGVPVIQDVEKHSKVVQVEGTISEQAETSQRSNKDKASEWVQVTGNSRSTKPTETKSWADVVKSNQYEVLEEVVLETQSTKGKQVAENAGPSHQHRSKPLVSKSGPTHSFNSGYPSLKLSRMFWPNHRAGKKERFSRVKRIARQALEKESLRLSKASREQQDLECVSILSDSEDSVSSPLCDNKDTTRRDKGVQIIEKGGQSDSAKTWVRKGSVSVCSKGDSKDGPPGFERNKEEPIGVNFAQLIEQECCHLRNEEEVNAWVGNIIDPITKKLKLSSVNGEDAIRKFFTALGHAKLKEKKEVTVDDDERECLNYANCNEDVRGKKVS</sequence>
<gene>
    <name evidence="2" type="ORF">FRX31_007113</name>
</gene>
<accession>A0A7J6X3U6</accession>
<dbReference type="AlphaFoldDB" id="A0A7J6X3U6"/>
<feature type="region of interest" description="Disordered" evidence="1">
    <location>
        <begin position="335"/>
        <end position="369"/>
    </location>
</feature>
<name>A0A7J6X3U6_THATH</name>
<feature type="compositionally biased region" description="Polar residues" evidence="1">
    <location>
        <begin position="279"/>
        <end position="288"/>
    </location>
</feature>
<protein>
    <recommendedName>
        <fullName evidence="4">DUF4283 domain-containing protein</fullName>
    </recommendedName>
</protein>
<organism evidence="2 3">
    <name type="scientific">Thalictrum thalictroides</name>
    <name type="common">Rue-anemone</name>
    <name type="synonym">Anemone thalictroides</name>
    <dbReference type="NCBI Taxonomy" id="46969"/>
    <lineage>
        <taxon>Eukaryota</taxon>
        <taxon>Viridiplantae</taxon>
        <taxon>Streptophyta</taxon>
        <taxon>Embryophyta</taxon>
        <taxon>Tracheophyta</taxon>
        <taxon>Spermatophyta</taxon>
        <taxon>Magnoliopsida</taxon>
        <taxon>Ranunculales</taxon>
        <taxon>Ranunculaceae</taxon>
        <taxon>Thalictroideae</taxon>
        <taxon>Thalictrum</taxon>
    </lineage>
</organism>
<feature type="compositionally biased region" description="Polar residues" evidence="1">
    <location>
        <begin position="298"/>
        <end position="313"/>
    </location>
</feature>
<dbReference type="Proteomes" id="UP000554482">
    <property type="component" value="Unassembled WGS sequence"/>
</dbReference>
<feature type="region of interest" description="Disordered" evidence="1">
    <location>
        <begin position="279"/>
        <end position="313"/>
    </location>
</feature>
<evidence type="ECO:0000256" key="1">
    <source>
        <dbReference type="SAM" id="MobiDB-lite"/>
    </source>
</evidence>